<dbReference type="GO" id="GO:0097320">
    <property type="term" value="P:plasma membrane tubulation"/>
    <property type="evidence" value="ECO:0007669"/>
    <property type="project" value="TreeGrafter"/>
</dbReference>
<feature type="compositionally biased region" description="Pro residues" evidence="5">
    <location>
        <begin position="131"/>
        <end position="165"/>
    </location>
</feature>
<feature type="compositionally biased region" description="Acidic residues" evidence="5">
    <location>
        <begin position="166"/>
        <end position="176"/>
    </location>
</feature>
<evidence type="ECO:0000256" key="3">
    <source>
        <dbReference type="ARBA" id="ARBA00022490"/>
    </source>
</evidence>
<keyword evidence="2 4" id="KW-0728">SH3 domain</keyword>
<evidence type="ECO:0000256" key="1">
    <source>
        <dbReference type="ARBA" id="ARBA00004496"/>
    </source>
</evidence>
<feature type="compositionally biased region" description="Polar residues" evidence="5">
    <location>
        <begin position="30"/>
        <end position="51"/>
    </location>
</feature>
<keyword evidence="8" id="KW-1185">Reference proteome</keyword>
<evidence type="ECO:0000259" key="6">
    <source>
        <dbReference type="PROSITE" id="PS50002"/>
    </source>
</evidence>
<evidence type="ECO:0000256" key="2">
    <source>
        <dbReference type="ARBA" id="ARBA00022443"/>
    </source>
</evidence>
<reference evidence="7" key="1">
    <citation type="submission" date="2020-05" db="EMBL/GenBank/DDBJ databases">
        <title>Mycena genomes resolve the evolution of fungal bioluminescence.</title>
        <authorList>
            <person name="Tsai I.J."/>
        </authorList>
    </citation>
    <scope>NUCLEOTIDE SEQUENCE</scope>
    <source>
        <strain evidence="7">171206Taipei</strain>
    </source>
</reference>
<feature type="compositionally biased region" description="Polar residues" evidence="5">
    <location>
        <begin position="85"/>
        <end position="103"/>
    </location>
</feature>
<dbReference type="GO" id="GO:0051666">
    <property type="term" value="P:actin cortical patch localization"/>
    <property type="evidence" value="ECO:0007669"/>
    <property type="project" value="InterPro"/>
</dbReference>
<sequence>MVFANLGTHEKSALFSLLDEYFASRPEIFGNSQHESSEPESNSPVISAPTPSSVAAAQRALAANLRAATSSNSPTPPVLPRRTPSESSQTQAPPIPSTTNSLKSVRKFGSDVDTTSTKNMYNSIRHAGKTPAPPPPIVPAAFPPPKNKWGPPPGRSSVPTPPQPEPEPEEEEEEIAQGEWAEALYDYDSTDPGDLQIRAKQNVWVTERTSDDWWTGEFQGKTGLFPASYQSFVELLLCRPVPRRCDFGVIRFTPLLVSSTSPFLSLPPSMTTSRSFTTRAIIFGSLTALVVVSLFQFREETRRVLAQLPYFPSHYSTASQPQHDAEVLVAPFARIPDSLYPPGVGDWQQRHWMDPSEADWVRERLVEKRFKSTHTNIHAVILVQNMYFRNALRGDVGGEEIWATSTMEAMANLGYTVLHAETTKDLVKIYQYFPDLVKIVIMNDWTTFDCWKDKQGCLRSERNPWGIPGYKIISFYFWPFPRHPLGPRWIISPEPFAMHTRAEIQSNNTYLGYSIEKTCRSTRFMFNKERPSNPPQAWVLAKLMNYFSDPKKDFAWSKEIMDAVADQTGVKFGMAVRFPDDSSDQAMSEEDKQRSPLFLPEPTHYVNHVRLKQEVFMKELAQSRVLLGIGNPLMHVLLRHGMPCA</sequence>
<dbReference type="GeneID" id="59346096"/>
<gene>
    <name evidence="7" type="ORF">MIND_00687200</name>
</gene>
<dbReference type="InterPro" id="IPR046982">
    <property type="entry name" value="BIN3/RVS161-like"/>
</dbReference>
<evidence type="ECO:0000256" key="4">
    <source>
        <dbReference type="PROSITE-ProRule" id="PRU00192"/>
    </source>
</evidence>
<dbReference type="CDD" id="cd00174">
    <property type="entry name" value="SH3"/>
    <property type="match status" value="1"/>
</dbReference>
<dbReference type="EMBL" id="JACAZF010000006">
    <property type="protein sequence ID" value="KAF7301224.1"/>
    <property type="molecule type" value="Genomic_DNA"/>
</dbReference>
<dbReference type="AlphaFoldDB" id="A0A8H6W6L9"/>
<feature type="domain" description="SH3" evidence="6">
    <location>
        <begin position="176"/>
        <end position="235"/>
    </location>
</feature>
<dbReference type="SMART" id="SM00326">
    <property type="entry name" value="SH3"/>
    <property type="match status" value="1"/>
</dbReference>
<organism evidence="7 8">
    <name type="scientific">Mycena indigotica</name>
    <dbReference type="NCBI Taxonomy" id="2126181"/>
    <lineage>
        <taxon>Eukaryota</taxon>
        <taxon>Fungi</taxon>
        <taxon>Dikarya</taxon>
        <taxon>Basidiomycota</taxon>
        <taxon>Agaricomycotina</taxon>
        <taxon>Agaricomycetes</taxon>
        <taxon>Agaricomycetidae</taxon>
        <taxon>Agaricales</taxon>
        <taxon>Marasmiineae</taxon>
        <taxon>Mycenaceae</taxon>
        <taxon>Mycena</taxon>
    </lineage>
</organism>
<evidence type="ECO:0000313" key="7">
    <source>
        <dbReference type="EMBL" id="KAF7301224.1"/>
    </source>
</evidence>
<dbReference type="Gene3D" id="2.30.30.40">
    <property type="entry name" value="SH3 Domains"/>
    <property type="match status" value="1"/>
</dbReference>
<dbReference type="PANTHER" id="PTHR47174:SF3">
    <property type="entry name" value="BRIDGING INTEGRATOR 3"/>
    <property type="match status" value="1"/>
</dbReference>
<feature type="compositionally biased region" description="Low complexity" evidence="5">
    <location>
        <begin position="52"/>
        <end position="73"/>
    </location>
</feature>
<feature type="compositionally biased region" description="Polar residues" evidence="5">
    <location>
        <begin position="112"/>
        <end position="122"/>
    </location>
</feature>
<dbReference type="OrthoDB" id="10255128at2759"/>
<dbReference type="GO" id="GO:0015629">
    <property type="term" value="C:actin cytoskeleton"/>
    <property type="evidence" value="ECO:0007669"/>
    <property type="project" value="TreeGrafter"/>
</dbReference>
<evidence type="ECO:0000256" key="5">
    <source>
        <dbReference type="SAM" id="MobiDB-lite"/>
    </source>
</evidence>
<name>A0A8H6W6L9_9AGAR</name>
<evidence type="ECO:0000313" key="8">
    <source>
        <dbReference type="Proteomes" id="UP000636479"/>
    </source>
</evidence>
<dbReference type="Proteomes" id="UP000636479">
    <property type="component" value="Unassembled WGS sequence"/>
</dbReference>
<dbReference type="RefSeq" id="XP_037219224.1">
    <property type="nucleotide sequence ID" value="XM_037363580.1"/>
</dbReference>
<dbReference type="GO" id="GO:0005737">
    <property type="term" value="C:cytoplasm"/>
    <property type="evidence" value="ECO:0007669"/>
    <property type="project" value="UniProtKB-SubCell"/>
</dbReference>
<feature type="region of interest" description="Disordered" evidence="5">
    <location>
        <begin position="30"/>
        <end position="176"/>
    </location>
</feature>
<dbReference type="SUPFAM" id="SSF50044">
    <property type="entry name" value="SH3-domain"/>
    <property type="match status" value="1"/>
</dbReference>
<dbReference type="PROSITE" id="PS50002">
    <property type="entry name" value="SH3"/>
    <property type="match status" value="1"/>
</dbReference>
<comment type="caution">
    <text evidence="7">The sequence shown here is derived from an EMBL/GenBank/DDBJ whole genome shotgun (WGS) entry which is preliminary data.</text>
</comment>
<dbReference type="GO" id="GO:0008289">
    <property type="term" value="F:lipid binding"/>
    <property type="evidence" value="ECO:0007669"/>
    <property type="project" value="TreeGrafter"/>
</dbReference>
<dbReference type="Pfam" id="PF00018">
    <property type="entry name" value="SH3_1"/>
    <property type="match status" value="1"/>
</dbReference>
<dbReference type="PRINTS" id="PR00499">
    <property type="entry name" value="P67PHOX"/>
</dbReference>
<proteinExistence type="predicted"/>
<dbReference type="GO" id="GO:0006897">
    <property type="term" value="P:endocytosis"/>
    <property type="evidence" value="ECO:0007669"/>
    <property type="project" value="InterPro"/>
</dbReference>
<comment type="subcellular location">
    <subcellularLocation>
        <location evidence="1">Cytoplasm</location>
    </subcellularLocation>
</comment>
<protein>
    <recommendedName>
        <fullName evidence="6">SH3 domain-containing protein</fullName>
    </recommendedName>
</protein>
<dbReference type="PANTHER" id="PTHR47174">
    <property type="entry name" value="BRIDGING INTEGRATOR 3"/>
    <property type="match status" value="1"/>
</dbReference>
<keyword evidence="3" id="KW-0963">Cytoplasm</keyword>
<dbReference type="InterPro" id="IPR036028">
    <property type="entry name" value="SH3-like_dom_sf"/>
</dbReference>
<accession>A0A8H6W6L9</accession>
<dbReference type="InterPro" id="IPR001452">
    <property type="entry name" value="SH3_domain"/>
</dbReference>